<dbReference type="RefSeq" id="WP_170105275.1">
    <property type="nucleotide sequence ID" value="NZ_PZZP01000001.1"/>
</dbReference>
<comment type="caution">
    <text evidence="4">The sequence shown here is derived from an EMBL/GenBank/DDBJ whole genome shotgun (WGS) entry which is preliminary data.</text>
</comment>
<feature type="transmembrane region" description="Helical" evidence="1">
    <location>
        <begin position="264"/>
        <end position="286"/>
    </location>
</feature>
<dbReference type="InterPro" id="IPR014574">
    <property type="entry name" value="UCP032908"/>
</dbReference>
<feature type="domain" description="DUF5808" evidence="3">
    <location>
        <begin position="323"/>
        <end position="348"/>
    </location>
</feature>
<evidence type="ECO:0000259" key="2">
    <source>
        <dbReference type="Pfam" id="PF07853"/>
    </source>
</evidence>
<keyword evidence="1" id="KW-1133">Transmembrane helix</keyword>
<dbReference type="AlphaFoldDB" id="A0A2T4ZAS6"/>
<protein>
    <submittedName>
        <fullName evidence="4">Putative membrane protein</fullName>
    </submittedName>
</protein>
<keyword evidence="5" id="KW-1185">Reference proteome</keyword>
<organism evidence="4 5">
    <name type="scientific">Desmospora activa DSM 45169</name>
    <dbReference type="NCBI Taxonomy" id="1121389"/>
    <lineage>
        <taxon>Bacteria</taxon>
        <taxon>Bacillati</taxon>
        <taxon>Bacillota</taxon>
        <taxon>Bacilli</taxon>
        <taxon>Bacillales</taxon>
        <taxon>Thermoactinomycetaceae</taxon>
        <taxon>Desmospora</taxon>
    </lineage>
</organism>
<feature type="transmembrane region" description="Helical" evidence="1">
    <location>
        <begin position="83"/>
        <end position="103"/>
    </location>
</feature>
<feature type="transmembrane region" description="Helical" evidence="1">
    <location>
        <begin position="346"/>
        <end position="364"/>
    </location>
</feature>
<feature type="transmembrane region" description="Helical" evidence="1">
    <location>
        <begin position="230"/>
        <end position="252"/>
    </location>
</feature>
<name>A0A2T4ZAS6_9BACL</name>
<evidence type="ECO:0000256" key="1">
    <source>
        <dbReference type="SAM" id="Phobius"/>
    </source>
</evidence>
<feature type="domain" description="DUF1648" evidence="2">
    <location>
        <begin position="147"/>
        <end position="188"/>
    </location>
</feature>
<evidence type="ECO:0000259" key="3">
    <source>
        <dbReference type="Pfam" id="PF19124"/>
    </source>
</evidence>
<dbReference type="Proteomes" id="UP000241639">
    <property type="component" value="Unassembled WGS sequence"/>
</dbReference>
<proteinExistence type="predicted"/>
<feature type="transmembrane region" description="Helical" evidence="1">
    <location>
        <begin position="141"/>
        <end position="160"/>
    </location>
</feature>
<dbReference type="InterPro" id="IPR012867">
    <property type="entry name" value="DUF1648"/>
</dbReference>
<evidence type="ECO:0000313" key="4">
    <source>
        <dbReference type="EMBL" id="PTM58994.1"/>
    </source>
</evidence>
<dbReference type="Pfam" id="PF19124">
    <property type="entry name" value="DUF5808"/>
    <property type="match status" value="1"/>
</dbReference>
<dbReference type="PANTHER" id="PTHR37810">
    <property type="entry name" value="IMMUNITY PROTEIN SDPI"/>
    <property type="match status" value="1"/>
</dbReference>
<feature type="transmembrane region" description="Helical" evidence="1">
    <location>
        <begin position="55"/>
        <end position="77"/>
    </location>
</feature>
<dbReference type="InterPro" id="IPR043831">
    <property type="entry name" value="DUF5808"/>
</dbReference>
<keyword evidence="1" id="KW-0472">Membrane</keyword>
<dbReference type="PIRSF" id="PIRSF032908">
    <property type="entry name" value="UCP032908"/>
    <property type="match status" value="1"/>
</dbReference>
<feature type="transmembrane region" description="Helical" evidence="1">
    <location>
        <begin position="7"/>
        <end position="27"/>
    </location>
</feature>
<reference evidence="4 5" key="1">
    <citation type="submission" date="2018-04" db="EMBL/GenBank/DDBJ databases">
        <title>Genomic Encyclopedia of Archaeal and Bacterial Type Strains, Phase II (KMG-II): from individual species to whole genera.</title>
        <authorList>
            <person name="Goeker M."/>
        </authorList>
    </citation>
    <scope>NUCLEOTIDE SEQUENCE [LARGE SCALE GENOMIC DNA]</scope>
    <source>
        <strain evidence="4 5">DSM 45169</strain>
    </source>
</reference>
<keyword evidence="1" id="KW-0812">Transmembrane</keyword>
<dbReference type="GO" id="GO:0009636">
    <property type="term" value="P:response to toxic substance"/>
    <property type="evidence" value="ECO:0007669"/>
    <property type="project" value="TreeGrafter"/>
</dbReference>
<dbReference type="Pfam" id="PF07853">
    <property type="entry name" value="DUF1648"/>
    <property type="match status" value="1"/>
</dbReference>
<sequence length="366" mass="41844">MEKYLELIFYLIIQIPVYVLLALMPYLTRKTESFGFSIPREVYNRPELNGMRKRYVLFVTVWTVLAVFGYIGCLSVIKVEPGILMAMWTGGYLCGSFVVYLLFHFQMKRLKTANEWHKLKRQTVVIDTQFRNRNIVHSNGWFIPPFLIAITTTILLIVNYPSLPDQLPQQYDFQGNITNTVAKSYGSVLGLSITQISITVLLLLMNVMIGRTKQQIDADRPKQSLEQNIIFRRSWSAFTIGSCYSLVLLFTLMNVAMFIHIPPFVLMIATLIQVVIMVAWAALLSFKVGQGGDRLQATSSEKSGAVNRDDDQYWKLGQVYCNPHDPAIFVEKRFGIGWTINVARPGSWLMLIGLLVIILIPIWLSR</sequence>
<gene>
    <name evidence="4" type="ORF">C8J48_1594</name>
</gene>
<accession>A0A2T4ZAS6</accession>
<dbReference type="PANTHER" id="PTHR37810:SF9">
    <property type="entry name" value="MEMBRANE PROTEIN"/>
    <property type="match status" value="1"/>
</dbReference>
<dbReference type="EMBL" id="PZZP01000001">
    <property type="protein sequence ID" value="PTM58994.1"/>
    <property type="molecule type" value="Genomic_DNA"/>
</dbReference>
<feature type="transmembrane region" description="Helical" evidence="1">
    <location>
        <begin position="188"/>
        <end position="209"/>
    </location>
</feature>
<evidence type="ECO:0000313" key="5">
    <source>
        <dbReference type="Proteomes" id="UP000241639"/>
    </source>
</evidence>